<dbReference type="Pfam" id="PF00241">
    <property type="entry name" value="Cofilin_ADF"/>
    <property type="match status" value="1"/>
</dbReference>
<dbReference type="STRING" id="5514.A0A395RSW4"/>
<keyword evidence="4" id="KW-0009">Actin-binding</keyword>
<evidence type="ECO:0000256" key="1">
    <source>
        <dbReference type="ARBA" id="ARBA00004109"/>
    </source>
</evidence>
<comment type="caution">
    <text evidence="7">The sequence shown here is derived from an EMBL/GenBank/DDBJ whole genome shotgun (WGS) entry which is preliminary data.</text>
</comment>
<dbReference type="GO" id="GO:0016363">
    <property type="term" value="C:nuclear matrix"/>
    <property type="evidence" value="ECO:0007669"/>
    <property type="project" value="UniProtKB-SubCell"/>
</dbReference>
<evidence type="ECO:0000256" key="5">
    <source>
        <dbReference type="ARBA" id="ARBA00032427"/>
    </source>
</evidence>
<proteinExistence type="inferred from homology"/>
<dbReference type="EMBL" id="PXOF01000134">
    <property type="protein sequence ID" value="RGP63248.1"/>
    <property type="molecule type" value="Genomic_DNA"/>
</dbReference>
<feature type="domain" description="ADF-H" evidence="6">
    <location>
        <begin position="4"/>
        <end position="92"/>
    </location>
</feature>
<dbReference type="Gene3D" id="3.40.20.10">
    <property type="entry name" value="Severin"/>
    <property type="match status" value="1"/>
</dbReference>
<comment type="subcellular location">
    <subcellularLocation>
        <location evidence="1">Nucleus matrix</location>
    </subcellularLocation>
</comment>
<name>A0A395RSW4_FUSSP</name>
<evidence type="ECO:0000313" key="8">
    <source>
        <dbReference type="Proteomes" id="UP000266152"/>
    </source>
</evidence>
<dbReference type="SUPFAM" id="SSF55753">
    <property type="entry name" value="Actin depolymerizing proteins"/>
    <property type="match status" value="1"/>
</dbReference>
<reference evidence="7 8" key="1">
    <citation type="journal article" date="2018" name="PLoS Pathog.">
        <title>Evolution of structural diversity of trichothecenes, a family of toxins produced by plant pathogenic and entomopathogenic fungi.</title>
        <authorList>
            <person name="Proctor R.H."/>
            <person name="McCormick S.P."/>
            <person name="Kim H.S."/>
            <person name="Cardoza R.E."/>
            <person name="Stanley A.M."/>
            <person name="Lindo L."/>
            <person name="Kelly A."/>
            <person name="Brown D.W."/>
            <person name="Lee T."/>
            <person name="Vaughan M.M."/>
            <person name="Alexander N.J."/>
            <person name="Busman M."/>
            <person name="Gutierrez S."/>
        </authorList>
    </citation>
    <scope>NUCLEOTIDE SEQUENCE [LARGE SCALE GENOMIC DNA]</scope>
    <source>
        <strain evidence="7 8">NRRL 3299</strain>
    </source>
</reference>
<evidence type="ECO:0000256" key="2">
    <source>
        <dbReference type="ARBA" id="ARBA00006844"/>
    </source>
</evidence>
<dbReference type="PROSITE" id="PS51263">
    <property type="entry name" value="ADF_H"/>
    <property type="match status" value="1"/>
</dbReference>
<sequence length="92" mass="10223">MASASGVSIDQDCITAANALRFSKGPDKIKFILFKITDDEQNVVVEETSSETEYEIFRQKLLSGVDKTGKPAPRYAVYDVDYDLGEDGKRQV</sequence>
<evidence type="ECO:0000256" key="3">
    <source>
        <dbReference type="ARBA" id="ARBA00015630"/>
    </source>
</evidence>
<dbReference type="Proteomes" id="UP000266152">
    <property type="component" value="Unassembled WGS sequence"/>
</dbReference>
<dbReference type="AlphaFoldDB" id="A0A395RSW4"/>
<organism evidence="7 8">
    <name type="scientific">Fusarium sporotrichioides</name>
    <dbReference type="NCBI Taxonomy" id="5514"/>
    <lineage>
        <taxon>Eukaryota</taxon>
        <taxon>Fungi</taxon>
        <taxon>Dikarya</taxon>
        <taxon>Ascomycota</taxon>
        <taxon>Pezizomycotina</taxon>
        <taxon>Sordariomycetes</taxon>
        <taxon>Hypocreomycetidae</taxon>
        <taxon>Hypocreales</taxon>
        <taxon>Nectriaceae</taxon>
        <taxon>Fusarium</taxon>
    </lineage>
</organism>
<dbReference type="InterPro" id="IPR017904">
    <property type="entry name" value="ADF/Cofilin"/>
</dbReference>
<evidence type="ECO:0000259" key="6">
    <source>
        <dbReference type="PROSITE" id="PS51263"/>
    </source>
</evidence>
<accession>A0A395RSW4</accession>
<dbReference type="PANTHER" id="PTHR11913">
    <property type="entry name" value="COFILIN-RELATED"/>
    <property type="match status" value="1"/>
</dbReference>
<dbReference type="InterPro" id="IPR029006">
    <property type="entry name" value="ADF-H/Gelsolin-like_dom_sf"/>
</dbReference>
<protein>
    <recommendedName>
        <fullName evidence="3">Cofilin</fullName>
    </recommendedName>
    <alternativeName>
        <fullName evidence="5">Actin-depolymerizing factor 1</fullName>
    </alternativeName>
</protein>
<gene>
    <name evidence="7" type="ORF">FSPOR_8720</name>
</gene>
<dbReference type="InterPro" id="IPR002108">
    <property type="entry name" value="ADF-H"/>
</dbReference>
<dbReference type="GO" id="GO:0003779">
    <property type="term" value="F:actin binding"/>
    <property type="evidence" value="ECO:0007669"/>
    <property type="project" value="UniProtKB-KW"/>
</dbReference>
<evidence type="ECO:0000313" key="7">
    <source>
        <dbReference type="EMBL" id="RGP63248.1"/>
    </source>
</evidence>
<dbReference type="GO" id="GO:0030042">
    <property type="term" value="P:actin filament depolymerization"/>
    <property type="evidence" value="ECO:0007669"/>
    <property type="project" value="InterPro"/>
</dbReference>
<keyword evidence="8" id="KW-1185">Reference proteome</keyword>
<comment type="similarity">
    <text evidence="2">Belongs to the actin-binding proteins ADF family.</text>
</comment>
<dbReference type="GO" id="GO:0015629">
    <property type="term" value="C:actin cytoskeleton"/>
    <property type="evidence" value="ECO:0007669"/>
    <property type="project" value="InterPro"/>
</dbReference>
<evidence type="ECO:0000256" key="4">
    <source>
        <dbReference type="ARBA" id="ARBA00023203"/>
    </source>
</evidence>